<gene>
    <name evidence="3" type="ORF">HMPREF9193_00142</name>
</gene>
<dbReference type="PANTHER" id="PTHR13369">
    <property type="match status" value="1"/>
</dbReference>
<dbReference type="PANTHER" id="PTHR13369:SF3">
    <property type="entry name" value="METHYLTRANSFERASE DOMAIN-CONTAINING PROTEIN"/>
    <property type="match status" value="1"/>
</dbReference>
<evidence type="ECO:0000313" key="4">
    <source>
        <dbReference type="Proteomes" id="UP000016649"/>
    </source>
</evidence>
<proteinExistence type="predicted"/>
<dbReference type="RefSeq" id="WP_021686547.1">
    <property type="nucleotide sequence ID" value="NZ_KI260561.1"/>
</dbReference>
<dbReference type="InterPro" id="IPR025714">
    <property type="entry name" value="Methyltranfer_dom"/>
</dbReference>
<feature type="region of interest" description="Disordered" evidence="1">
    <location>
        <begin position="127"/>
        <end position="153"/>
    </location>
</feature>
<name>A0ABN0P129_TRELE</name>
<feature type="domain" description="Methyltransferase" evidence="2">
    <location>
        <begin position="193"/>
        <end position="335"/>
    </location>
</feature>
<dbReference type="Pfam" id="PF13679">
    <property type="entry name" value="Methyltransf_32"/>
    <property type="match status" value="1"/>
</dbReference>
<dbReference type="EMBL" id="AWVH01000005">
    <property type="protein sequence ID" value="ERJ94173.1"/>
    <property type="molecule type" value="Genomic_DNA"/>
</dbReference>
<evidence type="ECO:0000313" key="3">
    <source>
        <dbReference type="EMBL" id="ERJ94173.1"/>
    </source>
</evidence>
<evidence type="ECO:0000256" key="1">
    <source>
        <dbReference type="SAM" id="MobiDB-lite"/>
    </source>
</evidence>
<sequence>MSLPTAADKKTKKLSLSHVIECAAGDFVCAVFAKPSKNKNTEAKAIQNCIKIKITRASENRFYAEYFTATQAFQRTLNAEQLLSVLKQLPYTPEALWHHISVTTHNELYSVLTNKKAHTTVTQKRLQLPRQGGNDAESVHSSNCTPPPVFDDEKNVSPNRRKNYILQEGIPVPFLIELGVMNESGKVLAPKYDKFRQINRFLEYIADVLGTLTENGAGTQHFLHIIDFGCGKSYLTFALYYFLSEIKKLKVKITGLDLKKEVIQNCSALAKRWNYKDLCFQTGNIQEYAYEGTPIDMVISLHACDTATDYALAFAVQNRVRIILSVPCCQHELNSALKKHCSNKAFDLFLKYGIVKERFASLATDTMRAALLESKGYAVQLLEFIDMAHTPKNILIRAVQKTFAATGTGNTEFAGANGSSAYEQLRAALGCAPVLESLLVQ</sequence>
<comment type="caution">
    <text evidence="3">The sequence shown here is derived from an EMBL/GenBank/DDBJ whole genome shotgun (WGS) entry which is preliminary data.</text>
</comment>
<reference evidence="3 4" key="1">
    <citation type="submission" date="2013-08" db="EMBL/GenBank/DDBJ databases">
        <authorList>
            <person name="Weinstock G."/>
            <person name="Sodergren E."/>
            <person name="Wylie T."/>
            <person name="Fulton L."/>
            <person name="Fulton R."/>
            <person name="Fronick C."/>
            <person name="O'Laughlin M."/>
            <person name="Godfrey J."/>
            <person name="Miner T."/>
            <person name="Herter B."/>
            <person name="Appelbaum E."/>
            <person name="Cordes M."/>
            <person name="Lek S."/>
            <person name="Wollam A."/>
            <person name="Pepin K.H."/>
            <person name="Palsikar V.B."/>
            <person name="Mitreva M."/>
            <person name="Wilson R.K."/>
        </authorList>
    </citation>
    <scope>NUCLEOTIDE SEQUENCE [LARGE SCALE GENOMIC DNA]</scope>
    <source>
        <strain evidence="3 4">ATCC 700332</strain>
    </source>
</reference>
<protein>
    <recommendedName>
        <fullName evidence="2">Methyltransferase domain-containing protein</fullName>
    </recommendedName>
</protein>
<organism evidence="3 4">
    <name type="scientific">Treponema lecithinolyticum ATCC 700332</name>
    <dbReference type="NCBI Taxonomy" id="1321815"/>
    <lineage>
        <taxon>Bacteria</taxon>
        <taxon>Pseudomonadati</taxon>
        <taxon>Spirochaetota</taxon>
        <taxon>Spirochaetia</taxon>
        <taxon>Spirochaetales</taxon>
        <taxon>Treponemataceae</taxon>
        <taxon>Treponema</taxon>
    </lineage>
</organism>
<dbReference type="Proteomes" id="UP000016649">
    <property type="component" value="Unassembled WGS sequence"/>
</dbReference>
<dbReference type="SUPFAM" id="SSF53335">
    <property type="entry name" value="S-adenosyl-L-methionine-dependent methyltransferases"/>
    <property type="match status" value="1"/>
</dbReference>
<evidence type="ECO:0000259" key="2">
    <source>
        <dbReference type="Pfam" id="PF13679"/>
    </source>
</evidence>
<dbReference type="InterPro" id="IPR029063">
    <property type="entry name" value="SAM-dependent_MTases_sf"/>
</dbReference>
<dbReference type="Gene3D" id="3.40.50.150">
    <property type="entry name" value="Vaccinia Virus protein VP39"/>
    <property type="match status" value="1"/>
</dbReference>
<keyword evidence="4" id="KW-1185">Reference proteome</keyword>
<accession>A0ABN0P129</accession>